<dbReference type="RefSeq" id="XP_020126218.1">
    <property type="nucleotide sequence ID" value="XM_020278458.1"/>
</dbReference>
<dbReference type="AlphaFoldDB" id="A0A1J9QM24"/>
<sequence>MAGEPTEQKVKAGVAQTLRAWGDNPLPATLTATLITAQHMRPFQPLPMLFPPVLLLSSYLNLNGYKKDAAGMTAAWSGLYVLLAGRRKQRIYSKFGARGITRGATVAMCGANLVGGGLAYAFGTREEEED</sequence>
<proteinExistence type="predicted"/>
<dbReference type="OrthoDB" id="4868994at2759"/>
<name>A0A1J9QM24_9PEZI</name>
<dbReference type="STRING" id="236234.A0A1J9QM24"/>
<dbReference type="EMBL" id="MNUE01000069">
    <property type="protein sequence ID" value="OJD29958.1"/>
    <property type="molecule type" value="Genomic_DNA"/>
</dbReference>
<comment type="caution">
    <text evidence="1">The sequence shown here is derived from an EMBL/GenBank/DDBJ whole genome shotgun (WGS) entry which is preliminary data.</text>
</comment>
<reference evidence="1 2" key="1">
    <citation type="submission" date="2016-10" db="EMBL/GenBank/DDBJ databases">
        <title>Proteomics and genomics reveal pathogen-plant mechanisms compatible with a hemibiotrophic lifestyle of Diplodia corticola.</title>
        <authorList>
            <person name="Fernandes I."/>
            <person name="De Jonge R."/>
            <person name="Van De Peer Y."/>
            <person name="Devreese B."/>
            <person name="Alves A."/>
            <person name="Esteves A.C."/>
        </authorList>
    </citation>
    <scope>NUCLEOTIDE SEQUENCE [LARGE SCALE GENOMIC DNA]</scope>
    <source>
        <strain evidence="1 2">CBS 112549</strain>
    </source>
</reference>
<evidence type="ECO:0000313" key="2">
    <source>
        <dbReference type="Proteomes" id="UP000183809"/>
    </source>
</evidence>
<dbReference type="Proteomes" id="UP000183809">
    <property type="component" value="Unassembled WGS sequence"/>
</dbReference>
<gene>
    <name evidence="1" type="ORF">BKCO1_6900038</name>
</gene>
<evidence type="ECO:0000313" key="1">
    <source>
        <dbReference type="EMBL" id="OJD29958.1"/>
    </source>
</evidence>
<keyword evidence="2" id="KW-1185">Reference proteome</keyword>
<protein>
    <submittedName>
        <fullName evidence="1">Uncharacterized protein</fullName>
    </submittedName>
</protein>
<accession>A0A1J9QM24</accession>
<dbReference type="GeneID" id="31018719"/>
<organism evidence="1 2">
    <name type="scientific">Diplodia corticola</name>
    <dbReference type="NCBI Taxonomy" id="236234"/>
    <lineage>
        <taxon>Eukaryota</taxon>
        <taxon>Fungi</taxon>
        <taxon>Dikarya</taxon>
        <taxon>Ascomycota</taxon>
        <taxon>Pezizomycotina</taxon>
        <taxon>Dothideomycetes</taxon>
        <taxon>Dothideomycetes incertae sedis</taxon>
        <taxon>Botryosphaeriales</taxon>
        <taxon>Botryosphaeriaceae</taxon>
        <taxon>Diplodia</taxon>
    </lineage>
</organism>